<dbReference type="GO" id="GO:0043190">
    <property type="term" value="C:ATP-binding cassette (ABC) transporter complex"/>
    <property type="evidence" value="ECO:0007669"/>
    <property type="project" value="InterPro"/>
</dbReference>
<reference evidence="5" key="1">
    <citation type="submission" date="2020-05" db="EMBL/GenBank/DDBJ databases">
        <authorList>
            <person name="Chiriac C."/>
            <person name="Salcher M."/>
            <person name="Ghai R."/>
            <person name="Kavagutti S V."/>
        </authorList>
    </citation>
    <scope>NUCLEOTIDE SEQUENCE</scope>
</reference>
<evidence type="ECO:0000256" key="1">
    <source>
        <dbReference type="ARBA" id="ARBA00005695"/>
    </source>
</evidence>
<dbReference type="InterPro" id="IPR030678">
    <property type="entry name" value="Peptide/Ni-bd"/>
</dbReference>
<dbReference type="Gene3D" id="3.10.105.10">
    <property type="entry name" value="Dipeptide-binding Protein, Domain 3"/>
    <property type="match status" value="1"/>
</dbReference>
<evidence type="ECO:0000313" key="5">
    <source>
        <dbReference type="EMBL" id="CAB4936509.1"/>
    </source>
</evidence>
<dbReference type="PANTHER" id="PTHR30290:SF9">
    <property type="entry name" value="OLIGOPEPTIDE-BINDING PROTEIN APPA"/>
    <property type="match status" value="1"/>
</dbReference>
<dbReference type="GO" id="GO:1904680">
    <property type="term" value="F:peptide transmembrane transporter activity"/>
    <property type="evidence" value="ECO:0007669"/>
    <property type="project" value="TreeGrafter"/>
</dbReference>
<keyword evidence="3" id="KW-0732">Signal</keyword>
<proteinExistence type="inferred from homology"/>
<feature type="domain" description="Solute-binding protein family 5" evidence="4">
    <location>
        <begin position="26"/>
        <end position="364"/>
    </location>
</feature>
<gene>
    <name evidence="5" type="ORF">UFOPK3609_02242</name>
</gene>
<organism evidence="5">
    <name type="scientific">freshwater metagenome</name>
    <dbReference type="NCBI Taxonomy" id="449393"/>
    <lineage>
        <taxon>unclassified sequences</taxon>
        <taxon>metagenomes</taxon>
        <taxon>ecological metagenomes</taxon>
    </lineage>
</organism>
<dbReference type="InterPro" id="IPR000914">
    <property type="entry name" value="SBP_5_dom"/>
</dbReference>
<dbReference type="AlphaFoldDB" id="A0A6J7J081"/>
<dbReference type="Gene3D" id="3.40.190.10">
    <property type="entry name" value="Periplasmic binding protein-like II"/>
    <property type="match status" value="1"/>
</dbReference>
<dbReference type="GO" id="GO:0015833">
    <property type="term" value="P:peptide transport"/>
    <property type="evidence" value="ECO:0007669"/>
    <property type="project" value="TreeGrafter"/>
</dbReference>
<dbReference type="InterPro" id="IPR039424">
    <property type="entry name" value="SBP_5"/>
</dbReference>
<name>A0A6J7J081_9ZZZZ</name>
<dbReference type="EMBL" id="CAFBMQ010000465">
    <property type="protein sequence ID" value="CAB4936509.1"/>
    <property type="molecule type" value="Genomic_DNA"/>
</dbReference>
<dbReference type="GO" id="GO:0042597">
    <property type="term" value="C:periplasmic space"/>
    <property type="evidence" value="ECO:0007669"/>
    <property type="project" value="UniProtKB-ARBA"/>
</dbReference>
<dbReference type="PANTHER" id="PTHR30290">
    <property type="entry name" value="PERIPLASMIC BINDING COMPONENT OF ABC TRANSPORTER"/>
    <property type="match status" value="1"/>
</dbReference>
<accession>A0A6J7J081</accession>
<dbReference type="PIRSF" id="PIRSF002741">
    <property type="entry name" value="MppA"/>
    <property type="match status" value="1"/>
</dbReference>
<dbReference type="Pfam" id="PF00496">
    <property type="entry name" value="SBP_bac_5"/>
    <property type="match status" value="1"/>
</dbReference>
<evidence type="ECO:0000256" key="2">
    <source>
        <dbReference type="ARBA" id="ARBA00022448"/>
    </source>
</evidence>
<comment type="similarity">
    <text evidence="1">Belongs to the bacterial solute-binding protein 5 family.</text>
</comment>
<evidence type="ECO:0000256" key="3">
    <source>
        <dbReference type="ARBA" id="ARBA00022729"/>
    </source>
</evidence>
<keyword evidence="2" id="KW-0813">Transport</keyword>
<dbReference type="SUPFAM" id="SSF53850">
    <property type="entry name" value="Periplasmic binding protein-like II"/>
    <property type="match status" value="1"/>
</dbReference>
<sequence>MAQSGPEDTYYQAVYDKLLTQDADGKPVADLATEFSYDETNTTLSLTLREGVTFTDGAAFDADAVKANLDVARAATGEAGTALGSISSVEVVDATHVDLVLSRPDPGLLQSLARSSGYMASPDALDSPDLATNPVGSGPYVYDADASTAGSDYTFTRNEDYWDADSYPFDTVEVQYLDDTTAVLNGLRSGQIDGSTAQTNDLQEGAESADLTVTTYTSGGIEGIYLWDRAGALAPALGDVRVRQAINYAIDRQSIVDVVKNGLGQPTVQVFGPESDGYDASLEGTYDFDLDKAQELMAEAGYADGFSMTLPDFSPVYPDEQAAMTEAFSSINIDVTYAPITGDQVVGSIIGGQWPANFFTLTTGSPFEMIGLTLTQQSPFNPFKSSDPAIDALVQQAVTAPADQQADVLQQLSDQLVEQAWFAPWYALEGAYVTTADVEVTAVPGLSVPPLSGFAPAGS</sequence>
<protein>
    <submittedName>
        <fullName evidence="5">Unannotated protein</fullName>
    </submittedName>
</protein>
<evidence type="ECO:0000259" key="4">
    <source>
        <dbReference type="Pfam" id="PF00496"/>
    </source>
</evidence>